<name>A0A6I3M1Q0_9MICO</name>
<dbReference type="Proteomes" id="UP000433071">
    <property type="component" value="Unassembled WGS sequence"/>
</dbReference>
<dbReference type="PROSITE" id="PS00092">
    <property type="entry name" value="N6_MTASE"/>
    <property type="match status" value="1"/>
</dbReference>
<dbReference type="InterPro" id="IPR029063">
    <property type="entry name" value="SAM-dependent_MTases_sf"/>
</dbReference>
<evidence type="ECO:0000256" key="2">
    <source>
        <dbReference type="ARBA" id="ARBA00022679"/>
    </source>
</evidence>
<dbReference type="InterPro" id="IPR003356">
    <property type="entry name" value="DNA_methylase_A-5"/>
</dbReference>
<dbReference type="PANTHER" id="PTHR33841">
    <property type="entry name" value="DNA METHYLTRANSFERASE YEEA-RELATED"/>
    <property type="match status" value="1"/>
</dbReference>
<proteinExistence type="predicted"/>
<feature type="domain" description="DNA methylase adenine-specific" evidence="4">
    <location>
        <begin position="376"/>
        <end position="473"/>
    </location>
</feature>
<evidence type="ECO:0000313" key="5">
    <source>
        <dbReference type="EMBL" id="MTH66828.1"/>
    </source>
</evidence>
<sequence length="1088" mass="120117">MQLTYTREDWARRVADAAGAQHANEAELRHRLYAVLAPYCMEVVGLDQSALRHEGTSASGRFDMLLGSTLIEFKSPGELDTLSKRRQHAKQALRYLRDENIGANVVLVTDGRMWGILRDPSYSTDVGLTLDSDLFPATDDELFQWRPNSQGTSERVLDLLDTITFDPVTPKTLMNKLGPTTTQGRATLAELARSLSERSDDGRTDILFRQWLALAGVSYGIGADPERWPKDRKATLGPLSDVIPDIGYAHTIFTLHTYVALCSKLIAAEALALTRGRPEQRPSQWASLSDLEFRTAFDRLESGALATAMGAPRMMGGDLFGWYAEATHAEPSLSKAIRTLVVSFSELAWARLTHASRVSSDLLRDFYTGVVPRGMRRSLGEFFTPEWIAEQVVDRALALSEQADASAVRYLDPTCGSGTFLVAAMRRCILSGQERGTSPAELAQIAVDAVTGFDVNPVSPLMARVNLLLTMGDLADQLPVIQFNVFQADSILIPEEPSGQVRLDQGQAELTIPLVIGDVSLPRSLATLPAIAGLARIADASIQNNRDNDTFARRLRAELPSMGVAAEDADRAIDAAVELYDVLRTLHLEGRDGVWAHVIEQSFAPRVLKPVDVVIGNPPWISWKNLPLEWRDRSESTWTRWGLWQSKRRGGGTPMGDISSLLLARAIATYCRAGVVALLLPEGVLINEPGGRAIRRCVLGRGTTHEQPFAPLFVDDFSELNPFPDAATRPIALYVRSGSEAAFPIDARKWERVKARTPLPVELPLAAAKTRLRTEHHQLAPVDPTDIASKWRPVADESEIDAAGPVKGQRYTWGQGFHSRGADGIYFCEVVSDAPFPGGLVRIRTRPDLGRNTKHLESVETLIEAEYLWPLVRGANVNSFAVESSGLYCIVPHDPQRPTQVLSRNEAIRKAPRLYDYFEPHLQQLEGRSAYDMRLDHDYPWGIQGTAWKHMSRDRILVVSRYMEPNKRPPAAVYQPTEDTRLGMRTTCYPNNKVNFLACTSLAEADYVAAFMNSGPALSTVARRSSTTTIAPSTLNALAIEQYNPAIGLHREVAAIGEECRVDPHAWPALARALDEKVVALLARHSTD</sequence>
<protein>
    <submittedName>
        <fullName evidence="5">N-6 DNA methylase</fullName>
    </submittedName>
</protein>
<keyword evidence="3" id="KW-0680">Restriction system</keyword>
<dbReference type="GO" id="GO:0009007">
    <property type="term" value="F:site-specific DNA-methyltransferase (adenine-specific) activity"/>
    <property type="evidence" value="ECO:0007669"/>
    <property type="project" value="UniProtKB-EC"/>
</dbReference>
<dbReference type="RefSeq" id="WP_155049960.1">
    <property type="nucleotide sequence ID" value="NZ_BAAAIB010000007.1"/>
</dbReference>
<dbReference type="GO" id="GO:0003677">
    <property type="term" value="F:DNA binding"/>
    <property type="evidence" value="ECO:0007669"/>
    <property type="project" value="InterPro"/>
</dbReference>
<reference evidence="5 6" key="1">
    <citation type="submission" date="2019-11" db="EMBL/GenBank/DDBJ databases">
        <title>Agromyces kandeliae sp. nov., isolated from mangrove soil.</title>
        <authorList>
            <person name="Wang R."/>
        </authorList>
    </citation>
    <scope>NUCLEOTIDE SEQUENCE [LARGE SCALE GENOMIC DNA]</scope>
    <source>
        <strain evidence="5 6">JCM 11433</strain>
    </source>
</reference>
<evidence type="ECO:0000256" key="3">
    <source>
        <dbReference type="ARBA" id="ARBA00022747"/>
    </source>
</evidence>
<dbReference type="SUPFAM" id="SSF53335">
    <property type="entry name" value="S-adenosyl-L-methionine-dependent methyltransferases"/>
    <property type="match status" value="1"/>
</dbReference>
<evidence type="ECO:0000259" key="4">
    <source>
        <dbReference type="Pfam" id="PF02384"/>
    </source>
</evidence>
<dbReference type="InterPro" id="IPR002052">
    <property type="entry name" value="DNA_methylase_N6_adenine_CS"/>
</dbReference>
<dbReference type="InterPro" id="IPR050953">
    <property type="entry name" value="N4_N6_ade-DNA_methylase"/>
</dbReference>
<evidence type="ECO:0000313" key="6">
    <source>
        <dbReference type="Proteomes" id="UP000433071"/>
    </source>
</evidence>
<dbReference type="Gene3D" id="3.40.50.150">
    <property type="entry name" value="Vaccinia Virus protein VP39"/>
    <property type="match status" value="1"/>
</dbReference>
<gene>
    <name evidence="5" type="ORF">GJ743_00375</name>
</gene>
<comment type="caution">
    <text evidence="5">The sequence shown here is derived from an EMBL/GenBank/DDBJ whole genome shotgun (WGS) entry which is preliminary data.</text>
</comment>
<organism evidence="5 6">
    <name type="scientific">Agromyces bracchium</name>
    <dbReference type="NCBI Taxonomy" id="88376"/>
    <lineage>
        <taxon>Bacteria</taxon>
        <taxon>Bacillati</taxon>
        <taxon>Actinomycetota</taxon>
        <taxon>Actinomycetes</taxon>
        <taxon>Micrococcales</taxon>
        <taxon>Microbacteriaceae</taxon>
        <taxon>Agromyces</taxon>
    </lineage>
</organism>
<accession>A0A6I3M1Q0</accession>
<keyword evidence="6" id="KW-1185">Reference proteome</keyword>
<keyword evidence="1 5" id="KW-0489">Methyltransferase</keyword>
<dbReference type="GO" id="GO:0009307">
    <property type="term" value="P:DNA restriction-modification system"/>
    <property type="evidence" value="ECO:0007669"/>
    <property type="project" value="UniProtKB-KW"/>
</dbReference>
<dbReference type="PANTHER" id="PTHR33841:SF4">
    <property type="entry name" value="RESTRICTION MODIFICATION SYSTEM DNA SPECIFICITY DOMAIN"/>
    <property type="match status" value="1"/>
</dbReference>
<evidence type="ECO:0000256" key="1">
    <source>
        <dbReference type="ARBA" id="ARBA00022603"/>
    </source>
</evidence>
<dbReference type="PRINTS" id="PR00507">
    <property type="entry name" value="N12N6MTFRASE"/>
</dbReference>
<dbReference type="AlphaFoldDB" id="A0A6I3M1Q0"/>
<dbReference type="EMBL" id="WMLB01000001">
    <property type="protein sequence ID" value="MTH66828.1"/>
    <property type="molecule type" value="Genomic_DNA"/>
</dbReference>
<dbReference type="GO" id="GO:0032259">
    <property type="term" value="P:methylation"/>
    <property type="evidence" value="ECO:0007669"/>
    <property type="project" value="UniProtKB-KW"/>
</dbReference>
<dbReference type="GO" id="GO:0008170">
    <property type="term" value="F:N-methyltransferase activity"/>
    <property type="evidence" value="ECO:0007669"/>
    <property type="project" value="InterPro"/>
</dbReference>
<dbReference type="Pfam" id="PF02384">
    <property type="entry name" value="N6_Mtase"/>
    <property type="match status" value="1"/>
</dbReference>
<keyword evidence="2" id="KW-0808">Transferase</keyword>
<dbReference type="OrthoDB" id="4280289at2"/>